<evidence type="ECO:0000313" key="3">
    <source>
        <dbReference type="Proteomes" id="UP000266385"/>
    </source>
</evidence>
<evidence type="ECO:0000259" key="1">
    <source>
        <dbReference type="Pfam" id="PF13439"/>
    </source>
</evidence>
<reference evidence="2 3" key="1">
    <citation type="submission" date="2018-08" db="EMBL/GenBank/DDBJ databases">
        <title>Henriciella mobilis sp. nov., isolated from seawater.</title>
        <authorList>
            <person name="Cheng H."/>
            <person name="Wu Y.-H."/>
            <person name="Xu X.-W."/>
            <person name="Guo L.-L."/>
        </authorList>
    </citation>
    <scope>NUCLEOTIDE SEQUENCE [LARGE SCALE GENOMIC DNA]</scope>
    <source>
        <strain evidence="2 3">JN25</strain>
    </source>
</reference>
<proteinExistence type="predicted"/>
<organism evidence="2 3">
    <name type="scientific">Henriciella mobilis</name>
    <dbReference type="NCBI Taxonomy" id="2305467"/>
    <lineage>
        <taxon>Bacteria</taxon>
        <taxon>Pseudomonadati</taxon>
        <taxon>Pseudomonadota</taxon>
        <taxon>Alphaproteobacteria</taxon>
        <taxon>Hyphomonadales</taxon>
        <taxon>Hyphomonadaceae</taxon>
        <taxon>Henriciella</taxon>
    </lineage>
</organism>
<dbReference type="RefSeq" id="WP_119375905.1">
    <property type="nucleotide sequence ID" value="NZ_QWFX01000006.1"/>
</dbReference>
<gene>
    <name evidence="2" type="ORF">D1223_08215</name>
</gene>
<dbReference type="Pfam" id="PF13692">
    <property type="entry name" value="Glyco_trans_1_4"/>
    <property type="match status" value="1"/>
</dbReference>
<dbReference type="OrthoDB" id="9790710at2"/>
<keyword evidence="2" id="KW-0808">Transferase</keyword>
<dbReference type="InterPro" id="IPR050194">
    <property type="entry name" value="Glycosyltransferase_grp1"/>
</dbReference>
<dbReference type="Proteomes" id="UP000266385">
    <property type="component" value="Unassembled WGS sequence"/>
</dbReference>
<dbReference type="InterPro" id="IPR028098">
    <property type="entry name" value="Glyco_trans_4-like_N"/>
</dbReference>
<dbReference type="AlphaFoldDB" id="A0A399RLJ7"/>
<dbReference type="PANTHER" id="PTHR45947:SF3">
    <property type="entry name" value="SULFOQUINOVOSYL TRANSFERASE SQD2"/>
    <property type="match status" value="1"/>
</dbReference>
<comment type="caution">
    <text evidence="2">The sequence shown here is derived from an EMBL/GenBank/DDBJ whole genome shotgun (WGS) entry which is preliminary data.</text>
</comment>
<accession>A0A399RLJ7</accession>
<name>A0A399RLJ7_9PROT</name>
<dbReference type="CDD" id="cd03814">
    <property type="entry name" value="GT4-like"/>
    <property type="match status" value="1"/>
</dbReference>
<feature type="domain" description="Glycosyltransferase subfamily 4-like N-terminal" evidence="1">
    <location>
        <begin position="14"/>
        <end position="166"/>
    </location>
</feature>
<keyword evidence="3" id="KW-1185">Reference proteome</keyword>
<dbReference type="Pfam" id="PF13439">
    <property type="entry name" value="Glyco_transf_4"/>
    <property type="match status" value="1"/>
</dbReference>
<dbReference type="SUPFAM" id="SSF53756">
    <property type="entry name" value="UDP-Glycosyltransferase/glycogen phosphorylase"/>
    <property type="match status" value="1"/>
</dbReference>
<protein>
    <submittedName>
        <fullName evidence="2">Glycosyltransferase family 1 protein</fullName>
    </submittedName>
</protein>
<dbReference type="EMBL" id="QWFX01000006">
    <property type="protein sequence ID" value="RIJ30595.1"/>
    <property type="molecule type" value="Genomic_DNA"/>
</dbReference>
<evidence type="ECO:0000313" key="2">
    <source>
        <dbReference type="EMBL" id="RIJ30595.1"/>
    </source>
</evidence>
<dbReference type="Gene3D" id="3.40.50.2000">
    <property type="entry name" value="Glycogen Phosphorylase B"/>
    <property type="match status" value="2"/>
</dbReference>
<dbReference type="GO" id="GO:0016757">
    <property type="term" value="F:glycosyltransferase activity"/>
    <property type="evidence" value="ECO:0007669"/>
    <property type="project" value="UniProtKB-ARBA"/>
</dbReference>
<dbReference type="PANTHER" id="PTHR45947">
    <property type="entry name" value="SULFOQUINOVOSYL TRANSFERASE SQD2"/>
    <property type="match status" value="1"/>
</dbReference>
<sequence length="369" mass="41360">MRIMLITDAWEPQVNGVVRTMKRVIAECEAMGHEWEVVSPADGFTTIPLPTYSEIRLALFARKAISERFESFQPDAVHIATEGTLGLAGRAMCLKEKHPFSTSYHTRFPEYVSARFPIPTAWGYGFVRWFHKYSGKVMVATPSMRKELEDHGFNNVVSWTRGVDVDLFHPSRRIEEGQPGDPFEGLPRPIFLNVGRVAVEKNIEAFLKLDLPGSKVVVGEGPQLEELKRKYPKVKFLGAKFEEELATCFASADVFCFPSLTDTFGLVILEAMAAGTPVAAYDAPGPRDIIPGSNAGVIGEDLQQACVDALKLSRETARTYAEGYSWKACAEAFIENLDPLPVPERKRFWQKIRLRRRKKKPPVETPPEA</sequence>